<feature type="transmembrane region" description="Helical" evidence="4">
    <location>
        <begin position="19"/>
        <end position="38"/>
    </location>
</feature>
<dbReference type="AlphaFoldDB" id="A0A813C6W6"/>
<organism evidence="5 6">
    <name type="scientific">Symbiodinium necroappetens</name>
    <dbReference type="NCBI Taxonomy" id="1628268"/>
    <lineage>
        <taxon>Eukaryota</taxon>
        <taxon>Sar</taxon>
        <taxon>Alveolata</taxon>
        <taxon>Dinophyceae</taxon>
        <taxon>Suessiales</taxon>
        <taxon>Symbiodiniaceae</taxon>
        <taxon>Symbiodinium</taxon>
    </lineage>
</organism>
<keyword evidence="1" id="KW-0677">Repeat</keyword>
<dbReference type="OrthoDB" id="185373at2759"/>
<gene>
    <name evidence="5" type="ORF">SNEC2469_LOCUS33773</name>
</gene>
<feature type="region of interest" description="Disordered" evidence="3">
    <location>
        <begin position="44"/>
        <end position="78"/>
    </location>
</feature>
<reference evidence="5" key="1">
    <citation type="submission" date="2021-02" db="EMBL/GenBank/DDBJ databases">
        <authorList>
            <person name="Dougan E. K."/>
            <person name="Rhodes N."/>
            <person name="Thang M."/>
            <person name="Chan C."/>
        </authorList>
    </citation>
    <scope>NUCLEOTIDE SEQUENCE</scope>
</reference>
<name>A0A813C6W6_9DINO</name>
<feature type="repeat" description="PPR" evidence="2">
    <location>
        <begin position="298"/>
        <end position="332"/>
    </location>
</feature>
<dbReference type="InterPro" id="IPR011990">
    <property type="entry name" value="TPR-like_helical_dom_sf"/>
</dbReference>
<dbReference type="PANTHER" id="PTHR47447:SF23">
    <property type="entry name" value="PENTACOTRIPEPTIDE-REPEAT REGION OF PRORP DOMAIN-CONTAINING PROTEIN"/>
    <property type="match status" value="1"/>
</dbReference>
<dbReference type="PANTHER" id="PTHR47447">
    <property type="entry name" value="OS03G0856100 PROTEIN"/>
    <property type="match status" value="1"/>
</dbReference>
<keyword evidence="4" id="KW-1133">Transmembrane helix</keyword>
<keyword evidence="4" id="KW-0472">Membrane</keyword>
<evidence type="ECO:0008006" key="7">
    <source>
        <dbReference type="Google" id="ProtNLM"/>
    </source>
</evidence>
<dbReference type="Proteomes" id="UP000601435">
    <property type="component" value="Unassembled WGS sequence"/>
</dbReference>
<evidence type="ECO:0000256" key="4">
    <source>
        <dbReference type="SAM" id="Phobius"/>
    </source>
</evidence>
<evidence type="ECO:0000313" key="5">
    <source>
        <dbReference type="EMBL" id="CAE7940113.1"/>
    </source>
</evidence>
<dbReference type="Pfam" id="PF01535">
    <property type="entry name" value="PPR"/>
    <property type="match status" value="1"/>
</dbReference>
<keyword evidence="4" id="KW-0812">Transmembrane</keyword>
<evidence type="ECO:0000256" key="3">
    <source>
        <dbReference type="SAM" id="MobiDB-lite"/>
    </source>
</evidence>
<evidence type="ECO:0000313" key="6">
    <source>
        <dbReference type="Proteomes" id="UP000601435"/>
    </source>
</evidence>
<keyword evidence="6" id="KW-1185">Reference proteome</keyword>
<dbReference type="InterPro" id="IPR002885">
    <property type="entry name" value="PPR_rpt"/>
</dbReference>
<dbReference type="NCBIfam" id="TIGR00756">
    <property type="entry name" value="PPR"/>
    <property type="match status" value="1"/>
</dbReference>
<sequence length="479" mass="53515">MIETLHTLYEIVLMAKLEIAVFILAAGLHFLLFSNLALRRSQSKPRGKSKLDDSGDGPTGGVPSQKTDKSTTSPSATVQRAIKPLLRSGAKEAALKDEVSRVLDSLKVPEAEREEVLADVLDGLGRHAEAELLGAVRALVPKVTTWRMAEHLLRFVGTRAPGDVEALLAEVESHHVDAKETLPHGVAVSCHQAFHRILDTVVKTDVDRCWDVLKRMEALGLSPNNVTCSILLKGVQKGMQEGYLQKVMKIIDAREVKDMDEVLLGSLYEACIRCGQVQYLLNYVKRLREESGFVQVRSAHTVGSIIRAYGAAEDVDGVWATWNEMKRKQIQPTRITLGCMVEALASNNDAEGAYEIIQQATCVNIPGLAEKRHSELIIDQDGSRLYRQHSLLQIKCQDRPELCRRFSRCPQTSISTMPFSQHFRFLLRPNGRLCMQVCLHTQTNTCEILPLIDLFLKDTPNFRSLFVWQPAMLTELLPC</sequence>
<feature type="compositionally biased region" description="Polar residues" evidence="3">
    <location>
        <begin position="62"/>
        <end position="78"/>
    </location>
</feature>
<dbReference type="PROSITE" id="PS51375">
    <property type="entry name" value="PPR"/>
    <property type="match status" value="1"/>
</dbReference>
<evidence type="ECO:0000256" key="2">
    <source>
        <dbReference type="PROSITE-ProRule" id="PRU00708"/>
    </source>
</evidence>
<proteinExistence type="predicted"/>
<protein>
    <recommendedName>
        <fullName evidence="7">Pentatricopeptide repeat-containing protein</fullName>
    </recommendedName>
</protein>
<dbReference type="EMBL" id="CAJNJA010090452">
    <property type="protein sequence ID" value="CAE7940113.1"/>
    <property type="molecule type" value="Genomic_DNA"/>
</dbReference>
<comment type="caution">
    <text evidence="5">The sequence shown here is derived from an EMBL/GenBank/DDBJ whole genome shotgun (WGS) entry which is preliminary data.</text>
</comment>
<evidence type="ECO:0000256" key="1">
    <source>
        <dbReference type="ARBA" id="ARBA00022737"/>
    </source>
</evidence>
<accession>A0A813C6W6</accession>
<dbReference type="Gene3D" id="1.25.40.10">
    <property type="entry name" value="Tetratricopeptide repeat domain"/>
    <property type="match status" value="2"/>
</dbReference>